<dbReference type="EMBL" id="LDAU01000119">
    <property type="protein sequence ID" value="KRX04304.1"/>
    <property type="molecule type" value="Genomic_DNA"/>
</dbReference>
<sequence>MNYIIIIKNQCEINLQMMKMIKKKYKYKIYYFFFTFEPYFISFGILGKFVDGIGCGDEDRFEAYFLFGDLDGCFLTVVLGFLVLVFVFGGIELVFGGLFGNFVGFFGTGFGFRAT</sequence>
<gene>
    <name evidence="2" type="ORF">PPERSA_03544</name>
</gene>
<evidence type="ECO:0000256" key="1">
    <source>
        <dbReference type="SAM" id="Phobius"/>
    </source>
</evidence>
<protein>
    <submittedName>
        <fullName evidence="2">Uncharacterized protein</fullName>
    </submittedName>
</protein>
<evidence type="ECO:0000313" key="2">
    <source>
        <dbReference type="EMBL" id="KRX04304.1"/>
    </source>
</evidence>
<keyword evidence="3" id="KW-1185">Reference proteome</keyword>
<evidence type="ECO:0000313" key="3">
    <source>
        <dbReference type="Proteomes" id="UP000054937"/>
    </source>
</evidence>
<feature type="transmembrane region" description="Helical" evidence="1">
    <location>
        <begin position="93"/>
        <end position="112"/>
    </location>
</feature>
<name>A0A0V0QQK9_PSEPJ</name>
<reference evidence="2 3" key="1">
    <citation type="journal article" date="2015" name="Sci. Rep.">
        <title>Genome of the facultative scuticociliatosis pathogen Pseudocohnilembus persalinus provides insight into its virulence through horizontal gene transfer.</title>
        <authorList>
            <person name="Xiong J."/>
            <person name="Wang G."/>
            <person name="Cheng J."/>
            <person name="Tian M."/>
            <person name="Pan X."/>
            <person name="Warren A."/>
            <person name="Jiang C."/>
            <person name="Yuan D."/>
            <person name="Miao W."/>
        </authorList>
    </citation>
    <scope>NUCLEOTIDE SEQUENCE [LARGE SCALE GENOMIC DNA]</scope>
    <source>
        <strain evidence="2">36N120E</strain>
    </source>
</reference>
<dbReference type="AlphaFoldDB" id="A0A0V0QQK9"/>
<keyword evidence="1" id="KW-1133">Transmembrane helix</keyword>
<dbReference type="Proteomes" id="UP000054937">
    <property type="component" value="Unassembled WGS sequence"/>
</dbReference>
<keyword evidence="1" id="KW-0472">Membrane</keyword>
<feature type="transmembrane region" description="Helical" evidence="1">
    <location>
        <begin position="29"/>
        <end position="50"/>
    </location>
</feature>
<accession>A0A0V0QQK9</accession>
<comment type="caution">
    <text evidence="2">The sequence shown here is derived from an EMBL/GenBank/DDBJ whole genome shotgun (WGS) entry which is preliminary data.</text>
</comment>
<proteinExistence type="predicted"/>
<keyword evidence="1" id="KW-0812">Transmembrane</keyword>
<feature type="transmembrane region" description="Helical" evidence="1">
    <location>
        <begin position="62"/>
        <end position="86"/>
    </location>
</feature>
<organism evidence="2 3">
    <name type="scientific">Pseudocohnilembus persalinus</name>
    <name type="common">Ciliate</name>
    <dbReference type="NCBI Taxonomy" id="266149"/>
    <lineage>
        <taxon>Eukaryota</taxon>
        <taxon>Sar</taxon>
        <taxon>Alveolata</taxon>
        <taxon>Ciliophora</taxon>
        <taxon>Intramacronucleata</taxon>
        <taxon>Oligohymenophorea</taxon>
        <taxon>Scuticociliatia</taxon>
        <taxon>Philasterida</taxon>
        <taxon>Pseudocohnilembidae</taxon>
        <taxon>Pseudocohnilembus</taxon>
    </lineage>
</organism>
<dbReference type="InParanoid" id="A0A0V0QQK9"/>